<reference evidence="2 3" key="1">
    <citation type="submission" date="2013-08" db="EMBL/GenBank/DDBJ databases">
        <authorList>
            <person name="Durkin A.S."/>
            <person name="Haft D.R."/>
            <person name="McCorrison J."/>
            <person name="Torralba M."/>
            <person name="Gillis M."/>
            <person name="Haft D.H."/>
            <person name="Methe B."/>
            <person name="Sutton G."/>
            <person name="Nelson K.E."/>
        </authorList>
    </citation>
    <scope>NUCLEOTIDE SEQUENCE [LARGE SCALE GENOMIC DNA]</scope>
    <source>
        <strain evidence="2 3">ATCC 35536</strain>
    </source>
</reference>
<dbReference type="Proteomes" id="UP000016646">
    <property type="component" value="Unassembled WGS sequence"/>
</dbReference>
<feature type="transmembrane region" description="Helical" evidence="1">
    <location>
        <begin position="99"/>
        <end position="119"/>
    </location>
</feature>
<dbReference type="RefSeq" id="WP_021495849.1">
    <property type="nucleotide sequence ID" value="NZ_AVQI01000084.1"/>
</dbReference>
<accession>A0ABN0P275</accession>
<gene>
    <name evidence="2" type="ORF">HMPREF0860_0472</name>
</gene>
<dbReference type="EMBL" id="AVQI01000084">
    <property type="protein sequence ID" value="ERJ97737.1"/>
    <property type="molecule type" value="Genomic_DNA"/>
</dbReference>
<proteinExistence type="predicted"/>
<evidence type="ECO:0000256" key="1">
    <source>
        <dbReference type="SAM" id="Phobius"/>
    </source>
</evidence>
<comment type="caution">
    <text evidence="2">The sequence shown here is derived from an EMBL/GenBank/DDBJ whole genome shotgun (WGS) entry which is preliminary data.</text>
</comment>
<feature type="transmembrane region" description="Helical" evidence="1">
    <location>
        <begin position="131"/>
        <end position="149"/>
    </location>
</feature>
<keyword evidence="3" id="KW-1185">Reference proteome</keyword>
<feature type="transmembrane region" description="Helical" evidence="1">
    <location>
        <begin position="14"/>
        <end position="37"/>
    </location>
</feature>
<sequence length="417" mass="49961">MELKKNRKIGINKAFLTIYSFFVIIPLFVNALWIIFLKEFRADFSYSAITVELNNETVLFIFLCGILFFVFLLFLYLLFNRYRIVLSHNFSIEVDRKKLETYIIFILLLNYIFYLATGIGRAGGAYVQKSYAFLIYFWNFDFFFWIYYYRYAENRNKKYYFIVFLFCFLQFIQGWTAFVFNFFLCELFIRCRDRKFRFKTFFLIPLFFLGGGLLYTVMFPLKFWIRTGSLKWISLLDGFLRLSERMSFFSTSAVAVQNSEKIVSLYHRFNTEYAEAMSFFSPWVPSFILKTKSLRLINNLVMLSAYPDYGTDTSAGLGFCYPYILYKLGIRYLLLFLIVVLIYTFIYKLMIDAIAVNTEMNYNYSSYMFFLAVLNVFNGYTFRRYGMFIPAIWTFVMLLLLGVFKIRKKSRENSFCL</sequence>
<feature type="transmembrane region" description="Helical" evidence="1">
    <location>
        <begin position="201"/>
        <end position="221"/>
    </location>
</feature>
<keyword evidence="1" id="KW-0472">Membrane</keyword>
<feature type="transmembrane region" description="Helical" evidence="1">
    <location>
        <begin position="57"/>
        <end position="79"/>
    </location>
</feature>
<organism evidence="2 3">
    <name type="scientific">Treponema socranskii subsp. socranskii VPI DR56BR1116 = ATCC 35536</name>
    <dbReference type="NCBI Taxonomy" id="1125725"/>
    <lineage>
        <taxon>Bacteria</taxon>
        <taxon>Pseudomonadati</taxon>
        <taxon>Spirochaetota</taxon>
        <taxon>Spirochaetia</taxon>
        <taxon>Spirochaetales</taxon>
        <taxon>Treponemataceae</taxon>
        <taxon>Treponema</taxon>
    </lineage>
</organism>
<keyword evidence="1" id="KW-1133">Transmembrane helix</keyword>
<feature type="transmembrane region" description="Helical" evidence="1">
    <location>
        <begin position="330"/>
        <end position="350"/>
    </location>
</feature>
<feature type="transmembrane region" description="Helical" evidence="1">
    <location>
        <begin position="161"/>
        <end position="189"/>
    </location>
</feature>
<evidence type="ECO:0008006" key="4">
    <source>
        <dbReference type="Google" id="ProtNLM"/>
    </source>
</evidence>
<evidence type="ECO:0000313" key="2">
    <source>
        <dbReference type="EMBL" id="ERJ97737.1"/>
    </source>
</evidence>
<keyword evidence="1" id="KW-0812">Transmembrane</keyword>
<dbReference type="NCBIfam" id="NF033860">
    <property type="entry name" value="Wzy_O6_O28"/>
    <property type="match status" value="1"/>
</dbReference>
<protein>
    <recommendedName>
        <fullName evidence="4">Oligosaccharide repeat unit polymerase</fullName>
    </recommendedName>
</protein>
<feature type="transmembrane region" description="Helical" evidence="1">
    <location>
        <begin position="362"/>
        <end position="381"/>
    </location>
</feature>
<name>A0ABN0P275_TRESO</name>
<feature type="transmembrane region" description="Helical" evidence="1">
    <location>
        <begin position="387"/>
        <end position="404"/>
    </location>
</feature>
<evidence type="ECO:0000313" key="3">
    <source>
        <dbReference type="Proteomes" id="UP000016646"/>
    </source>
</evidence>